<dbReference type="NCBIfam" id="NF007277">
    <property type="entry name" value="PRK09736.1"/>
    <property type="match status" value="1"/>
</dbReference>
<proteinExistence type="predicted"/>
<keyword evidence="1" id="KW-0540">Nuclease</keyword>
<reference evidence="1 2" key="1">
    <citation type="submission" date="2018-12" db="EMBL/GenBank/DDBJ databases">
        <title>Complete genome sequence of Flaviflexus salsibiostraticola KCTC 33148.</title>
        <authorList>
            <person name="Bae J.-W."/>
        </authorList>
    </citation>
    <scope>NUCLEOTIDE SEQUENCE [LARGE SCALE GENOMIC DNA]</scope>
    <source>
        <strain evidence="1 2">KCTC 33148</strain>
    </source>
</reference>
<dbReference type="Proteomes" id="UP000270021">
    <property type="component" value="Chromosome"/>
</dbReference>
<dbReference type="KEGG" id="fsl:EJO69_10950"/>
<name>A0A3S8ZCG3_9ACTO</name>
<keyword evidence="1" id="KW-0255">Endonuclease</keyword>
<dbReference type="REBASE" id="286016">
    <property type="entry name" value="Fsa33148McrBCP"/>
</dbReference>
<dbReference type="GO" id="GO:0009307">
    <property type="term" value="P:DNA restriction-modification system"/>
    <property type="evidence" value="ECO:0007669"/>
    <property type="project" value="InterPro"/>
</dbReference>
<dbReference type="PANTHER" id="PTHR38733:SF1">
    <property type="entry name" value="TYPE IV METHYL-DIRECTED RESTRICTION ENZYME ECOKMCRBC"/>
    <property type="match status" value="1"/>
</dbReference>
<dbReference type="PIRSF" id="PIRSF003109">
    <property type="entry name" value="McrC"/>
    <property type="match status" value="1"/>
</dbReference>
<evidence type="ECO:0000313" key="1">
    <source>
        <dbReference type="EMBL" id="AZN31169.1"/>
    </source>
</evidence>
<dbReference type="EMBL" id="CP034438">
    <property type="protein sequence ID" value="AZN31169.1"/>
    <property type="molecule type" value="Genomic_DNA"/>
</dbReference>
<organism evidence="1 2">
    <name type="scientific">Flaviflexus salsibiostraticola</name>
    <dbReference type="NCBI Taxonomy" id="1282737"/>
    <lineage>
        <taxon>Bacteria</taxon>
        <taxon>Bacillati</taxon>
        <taxon>Actinomycetota</taxon>
        <taxon>Actinomycetes</taxon>
        <taxon>Actinomycetales</taxon>
        <taxon>Actinomycetaceae</taxon>
        <taxon>Flaviflexus</taxon>
    </lineage>
</organism>
<sequence>MTENPILIRNVYYMLAYAFRAIKSDGVQQVGGESFTRIHDLFAEILLRGVGSQVKRGLHRDYRMRSEELATVRGRIDIATTAASRSTLRGRLVCEFDEYVVDTPHNRALKSVVILLIRHGDVDRDRRDGLRRLLPYLEEVTHIGPSEIRWSTLTYHRANATYRLLLGVCELVVRGLLATQQSGDLKLRSWVADEEMSRLYERFLLEYFKHHHSELSPAARKVPWDLDHAASYNASQLPEMRTDVMLRSGRRTLIIDAKYYTEAQQTGQFGKGTVRSAHLYQMFAYAKNADIEQSGTVGALLLYAQTSRSQLPDLDVTIQGTHLAAQTLDLSAPWEILRHRLDGIADEVRAPAEFAALATA</sequence>
<dbReference type="InterPro" id="IPR014407">
    <property type="entry name" value="McrC_bac"/>
</dbReference>
<dbReference type="Pfam" id="PF10117">
    <property type="entry name" value="McrBC"/>
    <property type="match status" value="1"/>
</dbReference>
<dbReference type="PANTHER" id="PTHR38733">
    <property type="entry name" value="PROTEIN MCRC"/>
    <property type="match status" value="1"/>
</dbReference>
<evidence type="ECO:0000313" key="2">
    <source>
        <dbReference type="Proteomes" id="UP000270021"/>
    </source>
</evidence>
<gene>
    <name evidence="1" type="primary">mcrC</name>
    <name evidence="1" type="ORF">EJO69_10950</name>
</gene>
<dbReference type="OrthoDB" id="9786961at2"/>
<keyword evidence="1" id="KW-0378">Hydrolase</keyword>
<accession>A0A3S8ZCG3</accession>
<dbReference type="GO" id="GO:0004519">
    <property type="term" value="F:endonuclease activity"/>
    <property type="evidence" value="ECO:0007669"/>
    <property type="project" value="UniProtKB-KW"/>
</dbReference>
<keyword evidence="2" id="KW-1185">Reference proteome</keyword>
<dbReference type="AlphaFoldDB" id="A0A3S8ZCG3"/>
<dbReference type="InterPro" id="IPR019292">
    <property type="entry name" value="McrC"/>
</dbReference>
<protein>
    <submittedName>
        <fullName evidence="1">5-methylcytosine-specific restriction endonuclease system specificity protein McrC</fullName>
    </submittedName>
</protein>